<dbReference type="SUPFAM" id="SSF51905">
    <property type="entry name" value="FAD/NAD(P)-binding domain"/>
    <property type="match status" value="1"/>
</dbReference>
<accession>A0A378YS48</accession>
<feature type="domain" description="FAD-binding" evidence="1">
    <location>
        <begin position="3"/>
        <end position="327"/>
    </location>
</feature>
<dbReference type="AlphaFoldDB" id="A0A378YS48"/>
<dbReference type="EC" id="1.14.13.24" evidence="2"/>
<dbReference type="STRING" id="1406858.GCA_000710895_03329"/>
<dbReference type="Proteomes" id="UP000255467">
    <property type="component" value="Unassembled WGS sequence"/>
</dbReference>
<dbReference type="Pfam" id="PF01494">
    <property type="entry name" value="FAD_binding_3"/>
    <property type="match status" value="1"/>
</dbReference>
<dbReference type="InterPro" id="IPR002938">
    <property type="entry name" value="FAD-bd"/>
</dbReference>
<evidence type="ECO:0000313" key="2">
    <source>
        <dbReference type="EMBL" id="SUA79209.1"/>
    </source>
</evidence>
<dbReference type="Gene3D" id="3.30.9.10">
    <property type="entry name" value="D-Amino Acid Oxidase, subunit A, domain 2"/>
    <property type="match status" value="1"/>
</dbReference>
<gene>
    <name evidence="2" type="primary">xlnD_3</name>
    <name evidence="2" type="ORF">NCTC1934_03678</name>
</gene>
<dbReference type="PANTHER" id="PTHR46865:SF2">
    <property type="entry name" value="MONOOXYGENASE"/>
    <property type="match status" value="1"/>
</dbReference>
<dbReference type="PANTHER" id="PTHR46865">
    <property type="entry name" value="OXIDOREDUCTASE-RELATED"/>
    <property type="match status" value="1"/>
</dbReference>
<organism evidence="2 3">
    <name type="scientific">Nocardia otitidiscaviarum</name>
    <dbReference type="NCBI Taxonomy" id="1823"/>
    <lineage>
        <taxon>Bacteria</taxon>
        <taxon>Bacillati</taxon>
        <taxon>Actinomycetota</taxon>
        <taxon>Actinomycetes</taxon>
        <taxon>Mycobacteriales</taxon>
        <taxon>Nocardiaceae</taxon>
        <taxon>Nocardia</taxon>
    </lineage>
</organism>
<name>A0A378YS48_9NOCA</name>
<sequence>MSAKVLISGAGIAGSTLAYWLGRYGFAVTVVERAASARTSGSPVDVRGAAVDVVTEMGVLPELRAGATHVERVTFVDGTGRRRATVRTSAFGEGEDEIEVARADLAGVLLAAAGDRAEIRWGDTITGLVQDVSGVRVTFEQAPPERFDCVVGADGLHSTVRRLIFGPERNFLRHRGIYIATLPVERLVGDDREVLVYNTPGRSVSVHPAGGRPLAAFMFRRGEIPGLDYRETAAHKRIIIGEFTHRTGIFADLLDQVRTGSDLYFDSVGQVRLPSWSNGRVALLGDAASCVSLFGNGSSSAIIGAHTLAEELARTPELPRAALSRYEYRHRAVTSGEQRGLRLAAALLVPGSRPAILLRDTAIRLLPSR</sequence>
<reference evidence="2 3" key="1">
    <citation type="submission" date="2018-06" db="EMBL/GenBank/DDBJ databases">
        <authorList>
            <consortium name="Pathogen Informatics"/>
            <person name="Doyle S."/>
        </authorList>
    </citation>
    <scope>NUCLEOTIDE SEQUENCE [LARGE SCALE GENOMIC DNA]</scope>
    <source>
        <strain evidence="2 3">NCTC1934</strain>
    </source>
</reference>
<keyword evidence="2" id="KW-0560">Oxidoreductase</keyword>
<protein>
    <submittedName>
        <fullName evidence="2">3-hydroxybenzoate 6-hydroxylase 1</fullName>
        <ecNumber evidence="2">1.14.13.24</ecNumber>
    </submittedName>
</protein>
<dbReference type="Gene3D" id="3.50.50.60">
    <property type="entry name" value="FAD/NAD(P)-binding domain"/>
    <property type="match status" value="1"/>
</dbReference>
<dbReference type="InterPro" id="IPR036188">
    <property type="entry name" value="FAD/NAD-bd_sf"/>
</dbReference>
<dbReference type="EMBL" id="UGRY01000002">
    <property type="protein sequence ID" value="SUA79209.1"/>
    <property type="molecule type" value="Genomic_DNA"/>
</dbReference>
<dbReference type="InterPro" id="IPR051704">
    <property type="entry name" value="FAD_aromatic-hydroxylase"/>
</dbReference>
<evidence type="ECO:0000313" key="3">
    <source>
        <dbReference type="Proteomes" id="UP000255467"/>
    </source>
</evidence>
<evidence type="ECO:0000259" key="1">
    <source>
        <dbReference type="Pfam" id="PF01494"/>
    </source>
</evidence>
<keyword evidence="3" id="KW-1185">Reference proteome</keyword>
<dbReference type="RefSeq" id="WP_039816349.1">
    <property type="nucleotide sequence ID" value="NZ_UGRY01000002.1"/>
</dbReference>
<proteinExistence type="predicted"/>
<dbReference type="PRINTS" id="PR00420">
    <property type="entry name" value="RNGMNOXGNASE"/>
</dbReference>
<dbReference type="GO" id="GO:0071949">
    <property type="term" value="F:FAD binding"/>
    <property type="evidence" value="ECO:0007669"/>
    <property type="project" value="InterPro"/>
</dbReference>
<dbReference type="GO" id="GO:0018669">
    <property type="term" value="F:3-hydroxybenzoate 6-monooxygenase activity"/>
    <property type="evidence" value="ECO:0007669"/>
    <property type="project" value="UniProtKB-EC"/>
</dbReference>
<dbReference type="OrthoDB" id="3356051at2"/>